<evidence type="ECO:0000256" key="1">
    <source>
        <dbReference type="ARBA" id="ARBA00023157"/>
    </source>
</evidence>
<evidence type="ECO:0000259" key="4">
    <source>
        <dbReference type="PROSITE" id="PS50025"/>
    </source>
</evidence>
<dbReference type="PROSITE" id="PS50026">
    <property type="entry name" value="EGF_3"/>
    <property type="match status" value="2"/>
</dbReference>
<evidence type="ECO:0000259" key="5">
    <source>
        <dbReference type="PROSITE" id="PS50026"/>
    </source>
</evidence>
<gene>
    <name evidence="6" type="primary">Eys</name>
    <name evidence="6" type="ORF">GTO92_0018007</name>
</gene>
<sequence>QVRFGPVFLGNVPLDYKMQQEEREKAGFLGCIRDLQVNTKEVFIMDEAIRGRNVKNCKELICQVQLCQNGGTCVRFSGRDDHGLYSFVAYSAIPNMSTSYEFNLKFKIDKKPSAFKDNLMMFTGQRGEGLGGDDFLALGVRRGRIIYKFNLGSGVATIISGPLNLSLGVHVVQFGRLHRNGWLKVDDQKNKTGTSRGPLVGLNVFGPLYVGGYGEYIPELLPPGSRFSNGFQAFSISDALFNSSRASWMKFSPFGARHETHLQMQFRPLAPDGILFYMAQYLSAHSGDFFCLSLARGHLQLRYNLGDTTVVLQSPKRVDIRGKVWHLVHAGIKGKEGYLLVDDTNVTRSSSTRMAALDTTSELYVGGVSPLSAVSPDAVEDEPTGFTGCIREAILNEQELQLTETGAVAGVNVGDCDGTACGYTVCSNKGSCHLKGIRQFSCACPKPWTGPTCAVPLYCARNLCQNGAPCVQNISTASYTCTCPLGWQGKYCEKRASFSIPKFIGQSYIKYTDPQYATRNLKLTKISLNFTTSENDGLIVWMGTAESADQDYLAVGLHHGNLKVATNLGERISVPLIHTNITLCCNTWHSATVIQDRTLIKVYMDEKVVLFEDVDPYERYVALNYGGVCYIGGFELNRDVTRVTSGLFTQGFVGKIKDVVFFEDATNIQDLQNSEGYNIYEGDS</sequence>
<accession>A0ABS2Z089</accession>
<dbReference type="InterPro" id="IPR001791">
    <property type="entry name" value="Laminin_G"/>
</dbReference>
<dbReference type="SUPFAM" id="SSF49899">
    <property type="entry name" value="Concanavalin A-like lectins/glucanases"/>
    <property type="match status" value="3"/>
</dbReference>
<dbReference type="PANTHER" id="PTHR15036">
    <property type="entry name" value="PIKACHURIN-LIKE PROTEIN"/>
    <property type="match status" value="1"/>
</dbReference>
<dbReference type="Pfam" id="PF00008">
    <property type="entry name" value="EGF"/>
    <property type="match status" value="1"/>
</dbReference>
<evidence type="ECO:0000313" key="7">
    <source>
        <dbReference type="Proteomes" id="UP001166052"/>
    </source>
</evidence>
<proteinExistence type="predicted"/>
<feature type="domain" description="Laminin G" evidence="4">
    <location>
        <begin position="498"/>
        <end position="684"/>
    </location>
</feature>
<feature type="domain" description="Laminin G" evidence="4">
    <location>
        <begin position="238"/>
        <end position="416"/>
    </location>
</feature>
<feature type="disulfide bond" evidence="2">
    <location>
        <begin position="483"/>
        <end position="492"/>
    </location>
</feature>
<feature type="non-terminal residue" evidence="6">
    <location>
        <position position="1"/>
    </location>
</feature>
<dbReference type="Pfam" id="PF02210">
    <property type="entry name" value="Laminin_G_2"/>
    <property type="match status" value="3"/>
</dbReference>
<dbReference type="Proteomes" id="UP001166052">
    <property type="component" value="Unassembled WGS sequence"/>
</dbReference>
<feature type="domain" description="EGF-like" evidence="5">
    <location>
        <begin position="455"/>
        <end position="493"/>
    </location>
</feature>
<protein>
    <submittedName>
        <fullName evidence="6">EYS protein</fullName>
    </submittedName>
</protein>
<comment type="caution">
    <text evidence="6">The sequence shown here is derived from an EMBL/GenBank/DDBJ whole genome shotgun (WGS) entry which is preliminary data.</text>
</comment>
<dbReference type="InterPro" id="IPR050372">
    <property type="entry name" value="Neurexin-related_CASP"/>
</dbReference>
<feature type="disulfide bond" evidence="2">
    <location>
        <begin position="444"/>
        <end position="453"/>
    </location>
</feature>
<dbReference type="PROSITE" id="PS50025">
    <property type="entry name" value="LAM_G_DOMAIN"/>
    <property type="match status" value="3"/>
</dbReference>
<dbReference type="PROSITE" id="PS01186">
    <property type="entry name" value="EGF_2"/>
    <property type="match status" value="2"/>
</dbReference>
<feature type="domain" description="EGF-like" evidence="5">
    <location>
        <begin position="417"/>
        <end position="454"/>
    </location>
</feature>
<evidence type="ECO:0000256" key="2">
    <source>
        <dbReference type="PROSITE-ProRule" id="PRU00076"/>
    </source>
</evidence>
<organism evidence="6 7">
    <name type="scientific">Polypterus senegalus</name>
    <name type="common">Senegal bichir</name>
    <dbReference type="NCBI Taxonomy" id="55291"/>
    <lineage>
        <taxon>Eukaryota</taxon>
        <taxon>Metazoa</taxon>
        <taxon>Chordata</taxon>
        <taxon>Craniata</taxon>
        <taxon>Vertebrata</taxon>
        <taxon>Euteleostomi</taxon>
        <taxon>Actinopterygii</taxon>
        <taxon>Polypteriformes</taxon>
        <taxon>Polypteridae</taxon>
        <taxon>Polypterus</taxon>
    </lineage>
</organism>
<name>A0ABS2Z089_POLSE</name>
<evidence type="ECO:0000313" key="6">
    <source>
        <dbReference type="EMBL" id="MBN3291855.1"/>
    </source>
</evidence>
<dbReference type="SMART" id="SM00181">
    <property type="entry name" value="EGF"/>
    <property type="match status" value="2"/>
</dbReference>
<keyword evidence="2" id="KW-0245">EGF-like domain</keyword>
<dbReference type="Gene3D" id="2.10.25.10">
    <property type="entry name" value="Laminin"/>
    <property type="match status" value="2"/>
</dbReference>
<dbReference type="CDD" id="cd00110">
    <property type="entry name" value="LamG"/>
    <property type="match status" value="3"/>
</dbReference>
<keyword evidence="1 2" id="KW-1015">Disulfide bond</keyword>
<feature type="non-terminal residue" evidence="6">
    <location>
        <position position="684"/>
    </location>
</feature>
<dbReference type="Gene3D" id="2.60.120.200">
    <property type="match status" value="4"/>
</dbReference>
<comment type="caution">
    <text evidence="2">Lacks conserved residue(s) required for the propagation of feature annotation.</text>
</comment>
<dbReference type="SMART" id="SM00282">
    <property type="entry name" value="LamG"/>
    <property type="match status" value="3"/>
</dbReference>
<keyword evidence="7" id="KW-1185">Reference proteome</keyword>
<evidence type="ECO:0000256" key="3">
    <source>
        <dbReference type="PROSITE-ProRule" id="PRU00122"/>
    </source>
</evidence>
<dbReference type="CDD" id="cd00054">
    <property type="entry name" value="EGF_CA"/>
    <property type="match status" value="1"/>
</dbReference>
<dbReference type="InterPro" id="IPR013320">
    <property type="entry name" value="ConA-like_dom_sf"/>
</dbReference>
<dbReference type="PANTHER" id="PTHR15036:SF93">
    <property type="entry name" value="EYS PROTEIN"/>
    <property type="match status" value="1"/>
</dbReference>
<dbReference type="PROSITE" id="PS00022">
    <property type="entry name" value="EGF_1"/>
    <property type="match status" value="2"/>
</dbReference>
<reference evidence="6" key="1">
    <citation type="journal article" date="2021" name="Cell">
        <title>Tracing the genetic footprints of vertebrate landing in non-teleost ray-finned fishes.</title>
        <authorList>
            <person name="Bi X."/>
            <person name="Wang K."/>
            <person name="Yang L."/>
            <person name="Pan H."/>
            <person name="Jiang H."/>
            <person name="Wei Q."/>
            <person name="Fang M."/>
            <person name="Yu H."/>
            <person name="Zhu C."/>
            <person name="Cai Y."/>
            <person name="He Y."/>
            <person name="Gan X."/>
            <person name="Zeng H."/>
            <person name="Yu D."/>
            <person name="Zhu Y."/>
            <person name="Jiang H."/>
            <person name="Qiu Q."/>
            <person name="Yang H."/>
            <person name="Zhang Y.E."/>
            <person name="Wang W."/>
            <person name="Zhu M."/>
            <person name="He S."/>
            <person name="Zhang G."/>
        </authorList>
    </citation>
    <scope>NUCLEOTIDE SEQUENCE</scope>
    <source>
        <strain evidence="6">Bchr_001</strain>
    </source>
</reference>
<feature type="disulfide bond" evidence="3">
    <location>
        <begin position="389"/>
        <end position="416"/>
    </location>
</feature>
<dbReference type="InterPro" id="IPR000742">
    <property type="entry name" value="EGF"/>
</dbReference>
<feature type="domain" description="Laminin G" evidence="4">
    <location>
        <begin position="1"/>
        <end position="62"/>
    </location>
</feature>
<feature type="disulfide bond" evidence="2">
    <location>
        <begin position="464"/>
        <end position="481"/>
    </location>
</feature>
<dbReference type="EMBL" id="JAAWVN010014332">
    <property type="protein sequence ID" value="MBN3291855.1"/>
    <property type="molecule type" value="Genomic_DNA"/>
</dbReference>